<keyword evidence="2" id="KW-1185">Reference proteome</keyword>
<proteinExistence type="predicted"/>
<protein>
    <submittedName>
        <fullName evidence="1">Uncharacterized protein</fullName>
    </submittedName>
</protein>
<organism evidence="1 2">
    <name type="scientific">Hyalomma asiaticum</name>
    <name type="common">Tick</name>
    <dbReference type="NCBI Taxonomy" id="266040"/>
    <lineage>
        <taxon>Eukaryota</taxon>
        <taxon>Metazoa</taxon>
        <taxon>Ecdysozoa</taxon>
        <taxon>Arthropoda</taxon>
        <taxon>Chelicerata</taxon>
        <taxon>Arachnida</taxon>
        <taxon>Acari</taxon>
        <taxon>Parasitiformes</taxon>
        <taxon>Ixodida</taxon>
        <taxon>Ixodoidea</taxon>
        <taxon>Ixodidae</taxon>
        <taxon>Hyalomminae</taxon>
        <taxon>Hyalomma</taxon>
    </lineage>
</organism>
<dbReference type="Proteomes" id="UP000821845">
    <property type="component" value="Chromosome 7"/>
</dbReference>
<gene>
    <name evidence="1" type="ORF">HPB50_027078</name>
</gene>
<dbReference type="EMBL" id="CM023487">
    <property type="protein sequence ID" value="KAH6927119.1"/>
    <property type="molecule type" value="Genomic_DNA"/>
</dbReference>
<name>A0ACB7RZ77_HYAAI</name>
<evidence type="ECO:0000313" key="1">
    <source>
        <dbReference type="EMBL" id="KAH6927119.1"/>
    </source>
</evidence>
<sequence>MILGNRFAALIWMASCGVTIAYNRGCDFNGMDLDSVVEKVLGLLPPYHAPDDREFRTAFSGLKTGTLNVTGLDNIHRYGPIQPYCVNGNRLISLDVIAPSSVVMSLPWRACSGQEGTLNMRTGLSRFTLVFRVEAAASNEAPILAYEGPIIPVYILEPHMYIDGAGRGVSAASMIVSKLVPAFTEEVWNDYFFVYFRGALRQALRDAFEKQ</sequence>
<reference evidence="1" key="1">
    <citation type="submission" date="2020-05" db="EMBL/GenBank/DDBJ databases">
        <title>Large-scale comparative analyses of tick genomes elucidate their genetic diversity and vector capacities.</title>
        <authorList>
            <person name="Jia N."/>
            <person name="Wang J."/>
            <person name="Shi W."/>
            <person name="Du L."/>
            <person name="Sun Y."/>
            <person name="Zhan W."/>
            <person name="Jiang J."/>
            <person name="Wang Q."/>
            <person name="Zhang B."/>
            <person name="Ji P."/>
            <person name="Sakyi L.B."/>
            <person name="Cui X."/>
            <person name="Yuan T."/>
            <person name="Jiang B."/>
            <person name="Yang W."/>
            <person name="Lam T.T.-Y."/>
            <person name="Chang Q."/>
            <person name="Ding S."/>
            <person name="Wang X."/>
            <person name="Zhu J."/>
            <person name="Ruan X."/>
            <person name="Zhao L."/>
            <person name="Wei J."/>
            <person name="Que T."/>
            <person name="Du C."/>
            <person name="Cheng J."/>
            <person name="Dai P."/>
            <person name="Han X."/>
            <person name="Huang E."/>
            <person name="Gao Y."/>
            <person name="Liu J."/>
            <person name="Shao H."/>
            <person name="Ye R."/>
            <person name="Li L."/>
            <person name="Wei W."/>
            <person name="Wang X."/>
            <person name="Wang C."/>
            <person name="Yang T."/>
            <person name="Huo Q."/>
            <person name="Li W."/>
            <person name="Guo W."/>
            <person name="Chen H."/>
            <person name="Zhou L."/>
            <person name="Ni X."/>
            <person name="Tian J."/>
            <person name="Zhou Y."/>
            <person name="Sheng Y."/>
            <person name="Liu T."/>
            <person name="Pan Y."/>
            <person name="Xia L."/>
            <person name="Li J."/>
            <person name="Zhao F."/>
            <person name="Cao W."/>
        </authorList>
    </citation>
    <scope>NUCLEOTIDE SEQUENCE</scope>
    <source>
        <strain evidence="1">Hyas-2018</strain>
    </source>
</reference>
<comment type="caution">
    <text evidence="1">The sequence shown here is derived from an EMBL/GenBank/DDBJ whole genome shotgun (WGS) entry which is preliminary data.</text>
</comment>
<evidence type="ECO:0000313" key="2">
    <source>
        <dbReference type="Proteomes" id="UP000821845"/>
    </source>
</evidence>
<accession>A0ACB7RZ77</accession>